<protein>
    <submittedName>
        <fullName evidence="2">Uncharacterized protein</fullName>
    </submittedName>
</protein>
<gene>
    <name evidence="2" type="ORF">ACTOB_002974</name>
</gene>
<organism evidence="2 3">
    <name type="scientific">Actinoplanes oblitus</name>
    <dbReference type="NCBI Taxonomy" id="3040509"/>
    <lineage>
        <taxon>Bacteria</taxon>
        <taxon>Bacillati</taxon>
        <taxon>Actinomycetota</taxon>
        <taxon>Actinomycetes</taxon>
        <taxon>Micromonosporales</taxon>
        <taxon>Micromonosporaceae</taxon>
        <taxon>Actinoplanes</taxon>
    </lineage>
</organism>
<accession>A0ABY8WN79</accession>
<keyword evidence="1" id="KW-1133">Transmembrane helix</keyword>
<dbReference type="Proteomes" id="UP001240150">
    <property type="component" value="Chromosome"/>
</dbReference>
<feature type="transmembrane region" description="Helical" evidence="1">
    <location>
        <begin position="160"/>
        <end position="180"/>
    </location>
</feature>
<keyword evidence="3" id="KW-1185">Reference proteome</keyword>
<name>A0ABY8WN79_9ACTN</name>
<feature type="transmembrane region" description="Helical" evidence="1">
    <location>
        <begin position="81"/>
        <end position="103"/>
    </location>
</feature>
<evidence type="ECO:0000256" key="1">
    <source>
        <dbReference type="SAM" id="Phobius"/>
    </source>
</evidence>
<evidence type="ECO:0000313" key="3">
    <source>
        <dbReference type="Proteomes" id="UP001240150"/>
    </source>
</evidence>
<proteinExistence type="predicted"/>
<keyword evidence="1" id="KW-0812">Transmembrane</keyword>
<feature type="transmembrane region" description="Helical" evidence="1">
    <location>
        <begin position="109"/>
        <end position="126"/>
    </location>
</feature>
<reference evidence="2 3" key="1">
    <citation type="submission" date="2023-06" db="EMBL/GenBank/DDBJ databases">
        <authorList>
            <person name="Yushchuk O."/>
            <person name="Binda E."/>
            <person name="Ruckert-Reed C."/>
            <person name="Fedorenko V."/>
            <person name="Kalinowski J."/>
            <person name="Marinelli F."/>
        </authorList>
    </citation>
    <scope>NUCLEOTIDE SEQUENCE [LARGE SCALE GENOMIC DNA]</scope>
    <source>
        <strain evidence="2 3">NRRL 3884</strain>
    </source>
</reference>
<feature type="transmembrane region" description="Helical" evidence="1">
    <location>
        <begin position="133"/>
        <end position="154"/>
    </location>
</feature>
<sequence length="195" mass="21023">MTGQNDNRRLSGLMIGSLVALSFGTVFVMVNSADLPAPWRLVIRVVALLIAAVLLVRLFRTERAVAPTRESDIRGFADRRYWYAVLGEIIALFGGLYVINGVLKKPEVAVAWVVIVVGVHFLPLAWAWRLPLFYWVGGVMTVLGVAGFLAYAAGASAGTVGLIAGVGSGFTLYAAVLMGIRDAHARARRPDRNVV</sequence>
<evidence type="ECO:0000313" key="2">
    <source>
        <dbReference type="EMBL" id="WIM99324.1"/>
    </source>
</evidence>
<dbReference type="RefSeq" id="WP_284920762.1">
    <property type="nucleotide sequence ID" value="NZ_CP126980.1"/>
</dbReference>
<feature type="transmembrane region" description="Helical" evidence="1">
    <location>
        <begin position="42"/>
        <end position="60"/>
    </location>
</feature>
<keyword evidence="1" id="KW-0472">Membrane</keyword>
<feature type="transmembrane region" description="Helical" evidence="1">
    <location>
        <begin position="12"/>
        <end position="30"/>
    </location>
</feature>
<dbReference type="EMBL" id="CP126980">
    <property type="protein sequence ID" value="WIM99324.1"/>
    <property type="molecule type" value="Genomic_DNA"/>
</dbReference>